<dbReference type="Gene3D" id="1.10.150.240">
    <property type="entry name" value="Putative phosphatase, domain 2"/>
    <property type="match status" value="1"/>
</dbReference>
<dbReference type="GO" id="GO:0008967">
    <property type="term" value="F:phosphoglycolate phosphatase activity"/>
    <property type="evidence" value="ECO:0007669"/>
    <property type="project" value="UniProtKB-EC"/>
</dbReference>
<comment type="catalytic activity">
    <reaction evidence="1">
        <text>2-phosphoglycolate + H2O = glycolate + phosphate</text>
        <dbReference type="Rhea" id="RHEA:14369"/>
        <dbReference type="ChEBI" id="CHEBI:15377"/>
        <dbReference type="ChEBI" id="CHEBI:29805"/>
        <dbReference type="ChEBI" id="CHEBI:43474"/>
        <dbReference type="ChEBI" id="CHEBI:58033"/>
        <dbReference type="EC" id="3.1.3.18"/>
    </reaction>
</comment>
<dbReference type="GO" id="GO:0046872">
    <property type="term" value="F:metal ion binding"/>
    <property type="evidence" value="ECO:0007669"/>
    <property type="project" value="UniProtKB-KW"/>
</dbReference>
<dbReference type="InterPro" id="IPR036412">
    <property type="entry name" value="HAD-like_sf"/>
</dbReference>
<evidence type="ECO:0000256" key="2">
    <source>
        <dbReference type="ARBA" id="ARBA00001946"/>
    </source>
</evidence>
<dbReference type="SFLD" id="SFLDG01129">
    <property type="entry name" value="C1.5:_HAD__Beta-PGM__Phosphata"/>
    <property type="match status" value="1"/>
</dbReference>
<keyword evidence="7 10" id="KW-0378">Hydrolase</keyword>
<dbReference type="SUPFAM" id="SSF56784">
    <property type="entry name" value="HAD-like"/>
    <property type="match status" value="1"/>
</dbReference>
<dbReference type="PANTHER" id="PTHR43434">
    <property type="entry name" value="PHOSPHOGLYCOLATE PHOSPHATASE"/>
    <property type="match status" value="1"/>
</dbReference>
<evidence type="ECO:0000256" key="9">
    <source>
        <dbReference type="ARBA" id="ARBA00023277"/>
    </source>
</evidence>
<dbReference type="NCBIfam" id="TIGR01449">
    <property type="entry name" value="PGP_bact"/>
    <property type="match status" value="1"/>
</dbReference>
<dbReference type="NCBIfam" id="TIGR01549">
    <property type="entry name" value="HAD-SF-IA-v1"/>
    <property type="match status" value="1"/>
</dbReference>
<gene>
    <name evidence="10" type="primary">gph</name>
    <name evidence="10" type="ORF">G7Y82_10135</name>
</gene>
<comment type="similarity">
    <text evidence="4">Belongs to the HAD-like hydrolase superfamily. CbbY/CbbZ/Gph/YieH family.</text>
</comment>
<evidence type="ECO:0000256" key="5">
    <source>
        <dbReference type="ARBA" id="ARBA00013078"/>
    </source>
</evidence>
<dbReference type="Gene3D" id="3.40.50.1000">
    <property type="entry name" value="HAD superfamily/HAD-like"/>
    <property type="match status" value="1"/>
</dbReference>
<evidence type="ECO:0000256" key="6">
    <source>
        <dbReference type="ARBA" id="ARBA00022723"/>
    </source>
</evidence>
<comment type="pathway">
    <text evidence="3">Organic acid metabolism; glycolate biosynthesis; glycolate from 2-phosphoglycolate: step 1/1.</text>
</comment>
<dbReference type="Proteomes" id="UP000653472">
    <property type="component" value="Unassembled WGS sequence"/>
</dbReference>
<sequence length="219" mass="23413">MKLPTPKVVLFDLDGTLVDTAPDLGHAANLIRAERGLPPLPLADYRPVASAGARGLLGKALGITMDDPEFPALRAQFLDRYRDNLTRESRLFDGMEALLAAIGARGARWGIVTNKPSALTGPLLDGLQLTARSAVSISADEVARAKPAPDALLHACERLAVAGHDCWYVGDDKRDITAGRAAGMHTIAADWGYLGADEPIDEWGADRIAESPQQIADWL</sequence>
<evidence type="ECO:0000256" key="7">
    <source>
        <dbReference type="ARBA" id="ARBA00022801"/>
    </source>
</evidence>
<keyword evidence="8" id="KW-0460">Magnesium</keyword>
<proteinExistence type="inferred from homology"/>
<evidence type="ECO:0000313" key="11">
    <source>
        <dbReference type="Proteomes" id="UP000653472"/>
    </source>
</evidence>
<evidence type="ECO:0000256" key="3">
    <source>
        <dbReference type="ARBA" id="ARBA00004818"/>
    </source>
</evidence>
<evidence type="ECO:0000256" key="1">
    <source>
        <dbReference type="ARBA" id="ARBA00000830"/>
    </source>
</evidence>
<comment type="caution">
    <text evidence="10">The sequence shown here is derived from an EMBL/GenBank/DDBJ whole genome shotgun (WGS) entry which is preliminary data.</text>
</comment>
<comment type="cofactor">
    <cofactor evidence="2">
        <name>Mg(2+)</name>
        <dbReference type="ChEBI" id="CHEBI:18420"/>
    </cofactor>
</comment>
<evidence type="ECO:0000256" key="8">
    <source>
        <dbReference type="ARBA" id="ARBA00022842"/>
    </source>
</evidence>
<dbReference type="Pfam" id="PF00702">
    <property type="entry name" value="Hydrolase"/>
    <property type="match status" value="1"/>
</dbReference>
<dbReference type="PANTHER" id="PTHR43434:SF23">
    <property type="entry name" value="PHOSPHOGLYCOLATE PHOSPHATASE"/>
    <property type="match status" value="1"/>
</dbReference>
<dbReference type="InterPro" id="IPR037512">
    <property type="entry name" value="PGPase_prok"/>
</dbReference>
<keyword evidence="6" id="KW-0479">Metal-binding</keyword>
<dbReference type="SFLD" id="SFLDG01135">
    <property type="entry name" value="C1.5.6:_HAD__Beta-PGM__Phospha"/>
    <property type="match status" value="1"/>
</dbReference>
<dbReference type="GO" id="GO:0005975">
    <property type="term" value="P:carbohydrate metabolic process"/>
    <property type="evidence" value="ECO:0007669"/>
    <property type="project" value="InterPro"/>
</dbReference>
<dbReference type="GO" id="GO:0006281">
    <property type="term" value="P:DNA repair"/>
    <property type="evidence" value="ECO:0007669"/>
    <property type="project" value="TreeGrafter"/>
</dbReference>
<dbReference type="SFLD" id="SFLDS00003">
    <property type="entry name" value="Haloacid_Dehalogenase"/>
    <property type="match status" value="1"/>
</dbReference>
<dbReference type="NCBIfam" id="TIGR01509">
    <property type="entry name" value="HAD-SF-IA-v3"/>
    <property type="match status" value="1"/>
</dbReference>
<dbReference type="InterPro" id="IPR023214">
    <property type="entry name" value="HAD_sf"/>
</dbReference>
<dbReference type="EC" id="3.1.3.18" evidence="5"/>
<evidence type="ECO:0000313" key="10">
    <source>
        <dbReference type="EMBL" id="NKF22677.1"/>
    </source>
</evidence>
<protein>
    <recommendedName>
        <fullName evidence="5">phosphoglycolate phosphatase</fullName>
        <ecNumber evidence="5">3.1.3.18</ecNumber>
    </recommendedName>
</protein>
<evidence type="ECO:0000256" key="4">
    <source>
        <dbReference type="ARBA" id="ARBA00006171"/>
    </source>
</evidence>
<keyword evidence="11" id="KW-1185">Reference proteome</keyword>
<dbReference type="EMBL" id="JAAVXB010000004">
    <property type="protein sequence ID" value="NKF22677.1"/>
    <property type="molecule type" value="Genomic_DNA"/>
</dbReference>
<dbReference type="AlphaFoldDB" id="A0A969W974"/>
<name>A0A969W974_9GAMM</name>
<reference evidence="10" key="1">
    <citation type="submission" date="2020-03" db="EMBL/GenBank/DDBJ databases">
        <title>Solimonas marina sp. nov., isolated from deep seawater of the Pacific Ocean.</title>
        <authorList>
            <person name="Liu X."/>
            <person name="Lai Q."/>
            <person name="Sun F."/>
            <person name="Gai Y."/>
            <person name="Li G."/>
            <person name="Shao Z."/>
        </authorList>
    </citation>
    <scope>NUCLEOTIDE SEQUENCE</scope>
    <source>
        <strain evidence="10">C16B3</strain>
    </source>
</reference>
<dbReference type="RefSeq" id="WP_168147916.1">
    <property type="nucleotide sequence ID" value="NZ_JAAVXB010000004.1"/>
</dbReference>
<dbReference type="InterPro" id="IPR050155">
    <property type="entry name" value="HAD-like_hydrolase_sf"/>
</dbReference>
<accession>A0A969W974</accession>
<dbReference type="GO" id="GO:0005829">
    <property type="term" value="C:cytosol"/>
    <property type="evidence" value="ECO:0007669"/>
    <property type="project" value="TreeGrafter"/>
</dbReference>
<organism evidence="10 11">
    <name type="scientific">Solimonas marina</name>
    <dbReference type="NCBI Taxonomy" id="2714601"/>
    <lineage>
        <taxon>Bacteria</taxon>
        <taxon>Pseudomonadati</taxon>
        <taxon>Pseudomonadota</taxon>
        <taxon>Gammaproteobacteria</taxon>
        <taxon>Nevskiales</taxon>
        <taxon>Nevskiaceae</taxon>
        <taxon>Solimonas</taxon>
    </lineage>
</organism>
<dbReference type="InterPro" id="IPR006439">
    <property type="entry name" value="HAD-SF_hydro_IA"/>
</dbReference>
<keyword evidence="9" id="KW-0119">Carbohydrate metabolism</keyword>
<dbReference type="InterPro" id="IPR023198">
    <property type="entry name" value="PGP-like_dom2"/>
</dbReference>